<keyword evidence="2" id="KW-1185">Reference proteome</keyword>
<proteinExistence type="predicted"/>
<evidence type="ECO:0000313" key="2">
    <source>
        <dbReference type="Proteomes" id="UP000294194"/>
    </source>
</evidence>
<name>A0A4Q9GYQ4_9MICO</name>
<gene>
    <name evidence="1" type="ORF">EYE40_08695</name>
</gene>
<reference evidence="2" key="1">
    <citation type="submission" date="2019-02" db="EMBL/GenBank/DDBJ databases">
        <title>Glaciihabitans arcticus sp. nov., a psychrotolerant bacterium isolated from polar soil.</title>
        <authorList>
            <person name="Dahal R.H."/>
        </authorList>
    </citation>
    <scope>NUCLEOTIDE SEQUENCE [LARGE SCALE GENOMIC DNA]</scope>
    <source>
        <strain evidence="2">RP-3-7</strain>
    </source>
</reference>
<accession>A0A4Q9GYQ4</accession>
<sequence>MAALTIFWDDLSVETALDFCEYLVRSEDYKLRDLAIWIQGSGGPIDELDGSIGSLVALWSWFKSFREQGLPGVPLGARAAYSVITGRPLDSPLEEGSRLVGESVAHYVFKVILSLDPTAHWAVRAKSGRIAHAWDNTPGISMDGGKHFGPAVGFFTNYPDRLSSNYHNAYAAREAWDDTGLLQSVELLYLAGLPSRPRSTSTTESILSPLLRDDHVGSGHREEIPIAQEMPASITNNGPVSAGAEELIFASVGADVSRLDQAAPLDELAVASVLAELGFVSADGQSVSAVTLLSHGVQVQNVDGFALVETHVAGGRLRGLFLEPMRPSEKEWKSITDAFSALGEKLPAHLANER</sequence>
<dbReference type="AlphaFoldDB" id="A0A4Q9GYQ4"/>
<protein>
    <submittedName>
        <fullName evidence="1">Uncharacterized protein</fullName>
    </submittedName>
</protein>
<organism evidence="1 2">
    <name type="scientific">Glaciihabitans arcticus</name>
    <dbReference type="NCBI Taxonomy" id="2668039"/>
    <lineage>
        <taxon>Bacteria</taxon>
        <taxon>Bacillati</taxon>
        <taxon>Actinomycetota</taxon>
        <taxon>Actinomycetes</taxon>
        <taxon>Micrococcales</taxon>
        <taxon>Microbacteriaceae</taxon>
        <taxon>Glaciihabitans</taxon>
    </lineage>
</organism>
<evidence type="ECO:0000313" key="1">
    <source>
        <dbReference type="EMBL" id="TBN57460.1"/>
    </source>
</evidence>
<dbReference type="Proteomes" id="UP000294194">
    <property type="component" value="Unassembled WGS sequence"/>
</dbReference>
<dbReference type="EMBL" id="SISG01000001">
    <property type="protein sequence ID" value="TBN57460.1"/>
    <property type="molecule type" value="Genomic_DNA"/>
</dbReference>
<dbReference type="RefSeq" id="WP_130981571.1">
    <property type="nucleotide sequence ID" value="NZ_SISG01000001.1"/>
</dbReference>
<comment type="caution">
    <text evidence="1">The sequence shown here is derived from an EMBL/GenBank/DDBJ whole genome shotgun (WGS) entry which is preliminary data.</text>
</comment>